<dbReference type="GO" id="GO:0008483">
    <property type="term" value="F:transaminase activity"/>
    <property type="evidence" value="ECO:0007669"/>
    <property type="project" value="InterPro"/>
</dbReference>
<dbReference type="EC" id="5.4.3.8" evidence="4"/>
<dbReference type="InterPro" id="IPR015422">
    <property type="entry name" value="PyrdxlP-dep_Trfase_small"/>
</dbReference>
<dbReference type="InterPro" id="IPR049704">
    <property type="entry name" value="Aminotrans_3_PPA_site"/>
</dbReference>
<comment type="similarity">
    <text evidence="3">Belongs to the class-III pyridoxal-phosphate-dependent aminotransferase family.</text>
</comment>
<dbReference type="AlphaFoldDB" id="A0A380JBE4"/>
<dbReference type="InterPro" id="IPR015421">
    <property type="entry name" value="PyrdxlP-dep_Trfase_major"/>
</dbReference>
<dbReference type="PANTHER" id="PTHR43713">
    <property type="entry name" value="GLUTAMATE-1-SEMIALDEHYDE 2,1-AMINOMUTASE"/>
    <property type="match status" value="1"/>
</dbReference>
<name>A0A380JBE4_STRDO</name>
<keyword evidence="2 3" id="KW-0663">Pyridoxal phosphate</keyword>
<dbReference type="OrthoDB" id="9807885at2"/>
<dbReference type="GO" id="GO:0030170">
    <property type="term" value="F:pyridoxal phosphate binding"/>
    <property type="evidence" value="ECO:0007669"/>
    <property type="project" value="InterPro"/>
</dbReference>
<sequence>MRMQSYHERVKKLLPGGVHYNFNLPWEESPLHFVNAKGSRVWDMDGNEYLDLYARFGAMILGHGNKEYLQDLNDIMNRVFSVSHCDIDAEALEAINRYVPSAEMIRFGLSGTEIVQNALRIARAYTGRNKFVRFNNHYHGNADNIMGGKSKDKAHPVPKDYIGDTKGTAGRATGILQEQSFLIEWNDETALENLLVNHGDEIAAVIMEPVCVNGGSIMPKNGYLHKARELCNQYGIVLIFDEIITGFRMGLGGAQAKFGVIPDLTTLGKAMGGGGVPVAAIAGKKEFMQLLTNKTVIHAGTFNGYPLGTAAILSTIKILERDNGSVYEEMESKSAKLYNILTDIAASEQFPLICQGPVTCGAYHCCSKKLEYPSDYYPDIEIKDIILNSAFQKHGILVSSISRIYPNISLNDQDIQWFEDRAGKAISEAKELINELYQ</sequence>
<reference evidence="4 5" key="1">
    <citation type="submission" date="2018-06" db="EMBL/GenBank/DDBJ databases">
        <authorList>
            <consortium name="Pathogen Informatics"/>
            <person name="Doyle S."/>
        </authorList>
    </citation>
    <scope>NUCLEOTIDE SEQUENCE [LARGE SCALE GENOMIC DNA]</scope>
    <source>
        <strain evidence="5">NCTC 11391</strain>
    </source>
</reference>
<dbReference type="Gene3D" id="3.40.640.10">
    <property type="entry name" value="Type I PLP-dependent aspartate aminotransferase-like (Major domain)"/>
    <property type="match status" value="1"/>
</dbReference>
<dbReference type="PROSITE" id="PS00600">
    <property type="entry name" value="AA_TRANSFER_CLASS_3"/>
    <property type="match status" value="1"/>
</dbReference>
<evidence type="ECO:0000313" key="4">
    <source>
        <dbReference type="EMBL" id="SUN35302.1"/>
    </source>
</evidence>
<keyword evidence="5" id="KW-1185">Reference proteome</keyword>
<keyword evidence="4" id="KW-0413">Isomerase</keyword>
<protein>
    <submittedName>
        <fullName evidence="4">Glutamate-1-semialdehyde 2,1-aminomutase</fullName>
        <ecNumber evidence="4">5.4.3.8</ecNumber>
    </submittedName>
</protein>
<organism evidence="4 5">
    <name type="scientific">Streptococcus downei MFe28</name>
    <dbReference type="NCBI Taxonomy" id="764290"/>
    <lineage>
        <taxon>Bacteria</taxon>
        <taxon>Bacillati</taxon>
        <taxon>Bacillota</taxon>
        <taxon>Bacilli</taxon>
        <taxon>Lactobacillales</taxon>
        <taxon>Streptococcaceae</taxon>
        <taxon>Streptococcus</taxon>
    </lineage>
</organism>
<dbReference type="Pfam" id="PF00202">
    <property type="entry name" value="Aminotran_3"/>
    <property type="match status" value="1"/>
</dbReference>
<evidence type="ECO:0000256" key="3">
    <source>
        <dbReference type="RuleBase" id="RU003560"/>
    </source>
</evidence>
<dbReference type="InterPro" id="IPR015424">
    <property type="entry name" value="PyrdxlP-dep_Trfase"/>
</dbReference>
<dbReference type="CDD" id="cd00610">
    <property type="entry name" value="OAT_like"/>
    <property type="match status" value="1"/>
</dbReference>
<gene>
    <name evidence="4" type="primary">hemL</name>
    <name evidence="4" type="ORF">NCTC11391_00282</name>
</gene>
<dbReference type="SUPFAM" id="SSF53383">
    <property type="entry name" value="PLP-dependent transferases"/>
    <property type="match status" value="1"/>
</dbReference>
<evidence type="ECO:0000256" key="1">
    <source>
        <dbReference type="ARBA" id="ARBA00001933"/>
    </source>
</evidence>
<evidence type="ECO:0000256" key="2">
    <source>
        <dbReference type="ARBA" id="ARBA00022898"/>
    </source>
</evidence>
<dbReference type="EMBL" id="UHFA01000002">
    <property type="protein sequence ID" value="SUN35302.1"/>
    <property type="molecule type" value="Genomic_DNA"/>
</dbReference>
<dbReference type="PANTHER" id="PTHR43713:SF3">
    <property type="entry name" value="GLUTAMATE-1-SEMIALDEHYDE 2,1-AMINOMUTASE 1, CHLOROPLASTIC-RELATED"/>
    <property type="match status" value="1"/>
</dbReference>
<dbReference type="GO" id="GO:0042286">
    <property type="term" value="F:glutamate-1-semialdehyde 2,1-aminomutase activity"/>
    <property type="evidence" value="ECO:0007669"/>
    <property type="project" value="UniProtKB-EC"/>
</dbReference>
<dbReference type="RefSeq" id="WP_002999559.1">
    <property type="nucleotide sequence ID" value="NZ_UHFA01000002.1"/>
</dbReference>
<comment type="cofactor">
    <cofactor evidence="1">
        <name>pyridoxal 5'-phosphate</name>
        <dbReference type="ChEBI" id="CHEBI:597326"/>
    </cofactor>
</comment>
<dbReference type="Proteomes" id="UP000254082">
    <property type="component" value="Unassembled WGS sequence"/>
</dbReference>
<proteinExistence type="inferred from homology"/>
<dbReference type="Gene3D" id="3.90.1150.10">
    <property type="entry name" value="Aspartate Aminotransferase, domain 1"/>
    <property type="match status" value="1"/>
</dbReference>
<dbReference type="InterPro" id="IPR005814">
    <property type="entry name" value="Aminotrans_3"/>
</dbReference>
<accession>A0A380JBE4</accession>
<evidence type="ECO:0000313" key="5">
    <source>
        <dbReference type="Proteomes" id="UP000254082"/>
    </source>
</evidence>